<keyword evidence="11" id="KW-0560">Oxidoreductase</keyword>
<dbReference type="NCBIfam" id="NF005818">
    <property type="entry name" value="PRK07691.1"/>
    <property type="match status" value="1"/>
</dbReference>
<feature type="transmembrane region" description="Helical" evidence="9">
    <location>
        <begin position="402"/>
        <end position="426"/>
    </location>
</feature>
<comment type="caution">
    <text evidence="11">The sequence shown here is derived from an EMBL/GenBank/DDBJ whole genome shotgun (WGS) entry which is preliminary data.</text>
</comment>
<dbReference type="NCBIfam" id="NF009306">
    <property type="entry name" value="PRK12663.1"/>
    <property type="match status" value="1"/>
</dbReference>
<feature type="transmembrane region" description="Helical" evidence="9">
    <location>
        <begin position="130"/>
        <end position="150"/>
    </location>
</feature>
<keyword evidence="6 9" id="KW-1133">Transmembrane helix</keyword>
<feature type="transmembrane region" description="Helical" evidence="9">
    <location>
        <begin position="447"/>
        <end position="469"/>
    </location>
</feature>
<evidence type="ECO:0000256" key="7">
    <source>
        <dbReference type="ARBA" id="ARBA00023136"/>
    </source>
</evidence>
<dbReference type="PANTHER" id="PTHR42703:SF1">
    <property type="entry name" value="NA(+)_H(+) ANTIPORTER SUBUNIT D1"/>
    <property type="match status" value="1"/>
</dbReference>
<evidence type="ECO:0000256" key="4">
    <source>
        <dbReference type="ARBA" id="ARBA00022475"/>
    </source>
</evidence>
<dbReference type="InterPro" id="IPR001750">
    <property type="entry name" value="ND/Mrp_TM"/>
</dbReference>
<reference evidence="11 12" key="1">
    <citation type="submission" date="2015-05" db="EMBL/GenBank/DDBJ databases">
        <title>Comparison of genome.</title>
        <authorList>
            <person name="Zheng Z."/>
            <person name="Sun M."/>
        </authorList>
    </citation>
    <scope>NUCLEOTIDE SEQUENCE [LARGE SCALE GENOMIC DNA]</scope>
    <source>
        <strain evidence="11 12">G25-74</strain>
    </source>
</reference>
<keyword evidence="4" id="KW-1003">Cell membrane</keyword>
<feature type="transmembrane region" description="Helical" evidence="9">
    <location>
        <begin position="6"/>
        <end position="22"/>
    </location>
</feature>
<dbReference type="Proteomes" id="UP000077881">
    <property type="component" value="Unassembled WGS sequence"/>
</dbReference>
<gene>
    <name evidence="11" type="ORF">ABB05_14150</name>
</gene>
<sequence length="495" mass="54330">MNNMIALPMVIPILTGILLVFLRQHIRIQKWLSMGSMVLTIGLSIYLLNQIQTEGILRLDFGGWKPPFGILFVADSFSMLLVLTTSIVSAICLLYAFYSFDINLEKHFIYPFIFFMIAGVHGSFLTGDLFNLYVCFEVMLLASYILAAIGGTKKQLRESIKYIAINVLSSWLFLVAIAYLYGTLGTLNMAHLSYRIAEVGQTPILTVISVLFLVVFSLKAGLLLYFWLPGSYSAPPTAIAALFGALLTKVGIYSLFRIFTLLFYHEPEITHTIIGIMAGLTLIAGSIGAIAFKDLRQIISYNVVIAVGFILVGLAVSTPEAIEGSIYYLIHDMIVKGLLFLLGGTIIALTGTARIDRMSGLIGNYPLLGWIFLIVTLSLAGVPPLSGFIGKVLVGKGAIDTGHYILTALAIISSIFVLYSLLRVFLNSFWGETIIQIEDEMPLRKGWIIPCVLLTLGTVGLGFGTEYLAPYVRDAAHTLMNPHIYVEAILEGKIP</sequence>
<comment type="subcellular location">
    <subcellularLocation>
        <location evidence="1">Cell membrane</location>
        <topology evidence="1">Multi-pass membrane protein</topology>
    </subcellularLocation>
    <subcellularLocation>
        <location evidence="8">Membrane</location>
        <topology evidence="8">Multi-pass membrane protein</topology>
    </subcellularLocation>
</comment>
<dbReference type="EMBL" id="LDJR01000054">
    <property type="protein sequence ID" value="OAK69106.1"/>
    <property type="molecule type" value="Genomic_DNA"/>
</dbReference>
<evidence type="ECO:0000313" key="11">
    <source>
        <dbReference type="EMBL" id="OAK69106.1"/>
    </source>
</evidence>
<dbReference type="Pfam" id="PF00361">
    <property type="entry name" value="Proton_antipo_M"/>
    <property type="match status" value="1"/>
</dbReference>
<feature type="domain" description="NADH:quinone oxidoreductase/Mrp antiporter transmembrane" evidence="10">
    <location>
        <begin position="127"/>
        <end position="416"/>
    </location>
</feature>
<feature type="transmembrane region" description="Helical" evidence="9">
    <location>
        <begin position="68"/>
        <end position="96"/>
    </location>
</feature>
<protein>
    <submittedName>
        <fullName evidence="11">Monovalent cation/H+ antiporter subunit D</fullName>
        <ecNumber evidence="11">1.6.5.3</ecNumber>
    </submittedName>
</protein>
<keyword evidence="12" id="KW-1185">Reference proteome</keyword>
<dbReference type="InterPro" id="IPR050586">
    <property type="entry name" value="CPA3_Na-H_Antiporter_D"/>
</dbReference>
<dbReference type="PRINTS" id="PR01437">
    <property type="entry name" value="NUOXDRDTASE4"/>
</dbReference>
<feature type="transmembrane region" description="Helical" evidence="9">
    <location>
        <begin position="31"/>
        <end position="48"/>
    </location>
</feature>
<accession>A0A177ZMA6</accession>
<evidence type="ECO:0000256" key="5">
    <source>
        <dbReference type="ARBA" id="ARBA00022692"/>
    </source>
</evidence>
<feature type="transmembrane region" description="Helical" evidence="9">
    <location>
        <begin position="240"/>
        <end position="263"/>
    </location>
</feature>
<comment type="similarity">
    <text evidence="2">Belongs to the CPA3 antiporters (TC 2.A.63) subunit D family.</text>
</comment>
<evidence type="ECO:0000256" key="6">
    <source>
        <dbReference type="ARBA" id="ARBA00022989"/>
    </source>
</evidence>
<dbReference type="PANTHER" id="PTHR42703">
    <property type="entry name" value="NADH DEHYDROGENASE"/>
    <property type="match status" value="1"/>
</dbReference>
<feature type="transmembrane region" description="Helical" evidence="9">
    <location>
        <begin position="204"/>
        <end position="228"/>
    </location>
</feature>
<evidence type="ECO:0000256" key="9">
    <source>
        <dbReference type="SAM" id="Phobius"/>
    </source>
</evidence>
<keyword evidence="7 9" id="KW-0472">Membrane</keyword>
<dbReference type="InterPro" id="IPR003918">
    <property type="entry name" value="NADH_UbQ_OxRdtase"/>
</dbReference>
<dbReference type="OrthoDB" id="9811718at2"/>
<dbReference type="GO" id="GO:0016491">
    <property type="term" value="F:oxidoreductase activity"/>
    <property type="evidence" value="ECO:0007669"/>
    <property type="project" value="UniProtKB-KW"/>
</dbReference>
<proteinExistence type="inferred from homology"/>
<dbReference type="GO" id="GO:0005886">
    <property type="term" value="C:plasma membrane"/>
    <property type="evidence" value="ECO:0007669"/>
    <property type="project" value="UniProtKB-SubCell"/>
</dbReference>
<dbReference type="GO" id="GO:0042773">
    <property type="term" value="P:ATP synthesis coupled electron transport"/>
    <property type="evidence" value="ECO:0007669"/>
    <property type="project" value="InterPro"/>
</dbReference>
<feature type="transmembrane region" description="Helical" evidence="9">
    <location>
        <begin position="108"/>
        <end position="124"/>
    </location>
</feature>
<organism evidence="11 12">
    <name type="scientific">Lederbergia galactosidilytica</name>
    <dbReference type="NCBI Taxonomy" id="217031"/>
    <lineage>
        <taxon>Bacteria</taxon>
        <taxon>Bacillati</taxon>
        <taxon>Bacillota</taxon>
        <taxon>Bacilli</taxon>
        <taxon>Bacillales</taxon>
        <taxon>Bacillaceae</taxon>
        <taxon>Lederbergia</taxon>
    </lineage>
</organism>
<feature type="transmembrane region" description="Helical" evidence="9">
    <location>
        <begin position="328"/>
        <end position="349"/>
    </location>
</feature>
<keyword evidence="5 8" id="KW-0812">Transmembrane</keyword>
<feature type="transmembrane region" description="Helical" evidence="9">
    <location>
        <begin position="269"/>
        <end position="292"/>
    </location>
</feature>
<evidence type="ECO:0000313" key="12">
    <source>
        <dbReference type="Proteomes" id="UP000077881"/>
    </source>
</evidence>
<dbReference type="RefSeq" id="WP_057984506.1">
    <property type="nucleotide sequence ID" value="NZ_JAGGKH010000005.1"/>
</dbReference>
<dbReference type="EC" id="1.6.5.3" evidence="11"/>
<evidence type="ECO:0000256" key="3">
    <source>
        <dbReference type="ARBA" id="ARBA00022449"/>
    </source>
</evidence>
<dbReference type="STRING" id="217031.ABB05_14150"/>
<keyword evidence="3" id="KW-0050">Antiport</keyword>
<feature type="transmembrane region" description="Helical" evidence="9">
    <location>
        <begin position="162"/>
        <end position="184"/>
    </location>
</feature>
<keyword evidence="3" id="KW-0813">Transport</keyword>
<dbReference type="AlphaFoldDB" id="A0A177ZMA6"/>
<evidence type="ECO:0000259" key="10">
    <source>
        <dbReference type="Pfam" id="PF00361"/>
    </source>
</evidence>
<name>A0A177ZMA6_9BACI</name>
<feature type="transmembrane region" description="Helical" evidence="9">
    <location>
        <begin position="299"/>
        <end position="316"/>
    </location>
</feature>
<dbReference type="GO" id="GO:0008137">
    <property type="term" value="F:NADH dehydrogenase (ubiquinone) activity"/>
    <property type="evidence" value="ECO:0007669"/>
    <property type="project" value="InterPro"/>
</dbReference>
<dbReference type="GO" id="GO:0015297">
    <property type="term" value="F:antiporter activity"/>
    <property type="evidence" value="ECO:0007669"/>
    <property type="project" value="UniProtKB-KW"/>
</dbReference>
<feature type="transmembrane region" description="Helical" evidence="9">
    <location>
        <begin position="361"/>
        <end position="382"/>
    </location>
</feature>
<evidence type="ECO:0000256" key="1">
    <source>
        <dbReference type="ARBA" id="ARBA00004651"/>
    </source>
</evidence>
<evidence type="ECO:0000256" key="2">
    <source>
        <dbReference type="ARBA" id="ARBA00005346"/>
    </source>
</evidence>
<dbReference type="PATRIC" id="fig|217031.6.peg.3042"/>
<evidence type="ECO:0000256" key="8">
    <source>
        <dbReference type="RuleBase" id="RU000320"/>
    </source>
</evidence>